<keyword evidence="2" id="KW-1133">Transmembrane helix</keyword>
<evidence type="ECO:0000313" key="4">
    <source>
        <dbReference type="Proteomes" id="UP000184330"/>
    </source>
</evidence>
<protein>
    <submittedName>
        <fullName evidence="3">Uncharacterized protein</fullName>
    </submittedName>
</protein>
<evidence type="ECO:0000256" key="2">
    <source>
        <dbReference type="SAM" id="Phobius"/>
    </source>
</evidence>
<dbReference type="Proteomes" id="UP000184330">
    <property type="component" value="Unassembled WGS sequence"/>
</dbReference>
<organism evidence="3 4">
    <name type="scientific">Phialocephala subalpina</name>
    <dbReference type="NCBI Taxonomy" id="576137"/>
    <lineage>
        <taxon>Eukaryota</taxon>
        <taxon>Fungi</taxon>
        <taxon>Dikarya</taxon>
        <taxon>Ascomycota</taxon>
        <taxon>Pezizomycotina</taxon>
        <taxon>Leotiomycetes</taxon>
        <taxon>Helotiales</taxon>
        <taxon>Mollisiaceae</taxon>
        <taxon>Phialocephala</taxon>
        <taxon>Phialocephala fortinii species complex</taxon>
    </lineage>
</organism>
<evidence type="ECO:0000313" key="3">
    <source>
        <dbReference type="EMBL" id="CZR56899.1"/>
    </source>
</evidence>
<feature type="transmembrane region" description="Helical" evidence="2">
    <location>
        <begin position="38"/>
        <end position="62"/>
    </location>
</feature>
<keyword evidence="4" id="KW-1185">Reference proteome</keyword>
<gene>
    <name evidence="3" type="ORF">PAC_06788</name>
</gene>
<dbReference type="PANTHER" id="PTHR35896:SF3">
    <property type="entry name" value="MAJOR FACILITATOR SUPERFAMILY TRANSPORTER"/>
    <property type="match status" value="1"/>
</dbReference>
<evidence type="ECO:0000256" key="1">
    <source>
        <dbReference type="SAM" id="MobiDB-lite"/>
    </source>
</evidence>
<feature type="region of interest" description="Disordered" evidence="1">
    <location>
        <begin position="1"/>
        <end position="29"/>
    </location>
</feature>
<dbReference type="InterPro" id="IPR053008">
    <property type="entry name" value="Phomopsin_biosynth_assoc"/>
</dbReference>
<accession>A0A1L7WVV8</accession>
<dbReference type="PANTHER" id="PTHR35896">
    <property type="entry name" value="IG-LIKE DOMAIN-CONTAINING PROTEIN"/>
    <property type="match status" value="1"/>
</dbReference>
<keyword evidence="2" id="KW-0472">Membrane</keyword>
<reference evidence="3 4" key="1">
    <citation type="submission" date="2016-03" db="EMBL/GenBank/DDBJ databases">
        <authorList>
            <person name="Ploux O."/>
        </authorList>
    </citation>
    <scope>NUCLEOTIDE SEQUENCE [LARGE SCALE GENOMIC DNA]</scope>
    <source>
        <strain evidence="3 4">UAMH 11012</strain>
    </source>
</reference>
<sequence>MSSKYEYAPLHEQEEEDVSGHQMPLRSRKTEPRWRTTGLYILSHTLMFVAGLLAYGASVFIMHSFDSQSPVVMDQKNPTTPSKASATTVIHGIEVTGTQCGSTWQEAKALGCHYDIIASAWYAPDCFDGQVLDHMLAEPYVNFTWYADKAHTIVVPTETVLKGEFDIVYPDNLFHVKHCLHLWRKLHHAVVTGRSIDEDILDYGHTLHCTVLIMEWITPGFEKHSITHSRPGRPFCRASKLGMIDVSK</sequence>
<dbReference type="EMBL" id="FJOG01000009">
    <property type="protein sequence ID" value="CZR56899.1"/>
    <property type="molecule type" value="Genomic_DNA"/>
</dbReference>
<proteinExistence type="predicted"/>
<dbReference type="STRING" id="576137.A0A1L7WVV8"/>
<dbReference type="AlphaFoldDB" id="A0A1L7WVV8"/>
<name>A0A1L7WVV8_9HELO</name>
<keyword evidence="2" id="KW-0812">Transmembrane</keyword>
<dbReference type="OrthoDB" id="3501153at2759"/>